<evidence type="ECO:0000313" key="3">
    <source>
        <dbReference type="Proteomes" id="UP001354971"/>
    </source>
</evidence>
<proteinExistence type="predicted"/>
<comment type="caution">
    <text evidence="2">The sequence shown here is derived from an EMBL/GenBank/DDBJ whole genome shotgun (WGS) entry which is preliminary data.</text>
</comment>
<dbReference type="EMBL" id="JAZDRP010000008">
    <property type="protein sequence ID" value="MEE2527011.1"/>
    <property type="molecule type" value="Genomic_DNA"/>
</dbReference>
<sequence>MKKTLLASAIFVSATTGAFGQTSDPIDDILVCQQIADQAARLACFDAAAVQLAAERDNGLVGIYRDDIEAVERDAFGFDLPSMPSISLSMFSGRGNSPDPLDPSTTPERLAANEPAPALQPATPAEPARRDAETNVAANTAEPVRDEAEEERRSLISRIPGFGGRRESTEPSPAAQTTSSQAINGVQVVERNNEGGVERIVMEIERIREIAYGRHRFYMTNGQVWVQSGTERFRYDEDANNFAEIRRASWGSYFLQINGEGRALRVQRER</sequence>
<reference evidence="2 3" key="1">
    <citation type="submission" date="2024-01" db="EMBL/GenBank/DDBJ databases">
        <title>Hyphobacterium bacterium isolated from marine sediment.</title>
        <authorList>
            <person name="Zhao S."/>
        </authorList>
    </citation>
    <scope>NUCLEOTIDE SEQUENCE [LARGE SCALE GENOMIC DNA]</scope>
    <source>
        <strain evidence="3">HN65</strain>
    </source>
</reference>
<name>A0ABU7LTN9_9PROT</name>
<evidence type="ECO:0000313" key="2">
    <source>
        <dbReference type="EMBL" id="MEE2527011.1"/>
    </source>
</evidence>
<feature type="compositionally biased region" description="Polar residues" evidence="1">
    <location>
        <begin position="170"/>
        <end position="182"/>
    </location>
</feature>
<gene>
    <name evidence="2" type="ORF">V0U79_11580</name>
</gene>
<feature type="region of interest" description="Disordered" evidence="1">
    <location>
        <begin position="89"/>
        <end position="182"/>
    </location>
</feature>
<accession>A0ABU7LTN9</accession>
<organism evidence="2 3">
    <name type="scientific">Hyphobacterium lacteum</name>
    <dbReference type="NCBI Taxonomy" id="3116575"/>
    <lineage>
        <taxon>Bacteria</taxon>
        <taxon>Pseudomonadati</taxon>
        <taxon>Pseudomonadota</taxon>
        <taxon>Alphaproteobacteria</taxon>
        <taxon>Maricaulales</taxon>
        <taxon>Maricaulaceae</taxon>
        <taxon>Hyphobacterium</taxon>
    </lineage>
</organism>
<feature type="compositionally biased region" description="Basic and acidic residues" evidence="1">
    <location>
        <begin position="143"/>
        <end position="154"/>
    </location>
</feature>
<dbReference type="RefSeq" id="WP_330199675.1">
    <property type="nucleotide sequence ID" value="NZ_JAZDRP010000008.1"/>
</dbReference>
<protein>
    <submittedName>
        <fullName evidence="2">Uncharacterized protein</fullName>
    </submittedName>
</protein>
<evidence type="ECO:0000256" key="1">
    <source>
        <dbReference type="SAM" id="MobiDB-lite"/>
    </source>
</evidence>
<keyword evidence="3" id="KW-1185">Reference proteome</keyword>
<dbReference type="Proteomes" id="UP001354971">
    <property type="component" value="Unassembled WGS sequence"/>
</dbReference>